<organism evidence="7 8">
    <name type="scientific">Gilvimarinus algae</name>
    <dbReference type="NCBI Taxonomy" id="3058037"/>
    <lineage>
        <taxon>Bacteria</taxon>
        <taxon>Pseudomonadati</taxon>
        <taxon>Pseudomonadota</taxon>
        <taxon>Gammaproteobacteria</taxon>
        <taxon>Cellvibrionales</taxon>
        <taxon>Cellvibrionaceae</taxon>
        <taxon>Gilvimarinus</taxon>
    </lineage>
</organism>
<gene>
    <name evidence="6 7" type="primary">argJ</name>
    <name evidence="7" type="ORF">QWI16_11610</name>
</gene>
<dbReference type="Proteomes" id="UP001168380">
    <property type="component" value="Unassembled WGS sequence"/>
</dbReference>
<feature type="binding site" evidence="6">
    <location>
        <position position="190"/>
    </location>
    <ligand>
        <name>substrate</name>
    </ligand>
</feature>
<keyword evidence="4 6" id="KW-0068">Autocatalytic cleavage</keyword>
<evidence type="ECO:0000313" key="7">
    <source>
        <dbReference type="EMBL" id="MDO3382814.1"/>
    </source>
</evidence>
<dbReference type="SUPFAM" id="SSF56266">
    <property type="entry name" value="DmpA/ArgJ-like"/>
    <property type="match status" value="1"/>
</dbReference>
<dbReference type="GO" id="GO:0004358">
    <property type="term" value="F:L-glutamate N-acetyltransferase activity, acting on acetyl-L-ornithine as donor"/>
    <property type="evidence" value="ECO:0007669"/>
    <property type="project" value="UniProtKB-EC"/>
</dbReference>
<accession>A0ABT8TFF3</accession>
<keyword evidence="3 6" id="KW-0808">Transferase</keyword>
<feature type="site" description="Involved in the stabilization of negative charge on the oxyanion by the formation of the oxyanion hole" evidence="6">
    <location>
        <position position="117"/>
    </location>
</feature>
<keyword evidence="5 6" id="KW-0012">Acyltransferase</keyword>
<comment type="function">
    <text evidence="6">Catalyzes two activities which are involved in the cyclic version of arginine biosynthesis: the synthesis of N-acetylglutamate from glutamate and acetyl-CoA as the acetyl donor, and of ornithine by transacetylation between N(2)-acetylornithine and glutamate.</text>
</comment>
<dbReference type="NCBIfam" id="NF003802">
    <property type="entry name" value="PRK05388.1"/>
    <property type="match status" value="1"/>
</dbReference>
<keyword evidence="6" id="KW-0055">Arginine biosynthesis</keyword>
<feature type="site" description="Cleavage; by autolysis" evidence="6">
    <location>
        <begin position="189"/>
        <end position="190"/>
    </location>
</feature>
<dbReference type="RefSeq" id="WP_302713310.1">
    <property type="nucleotide sequence ID" value="NZ_JAULRT010000059.1"/>
</dbReference>
<evidence type="ECO:0000256" key="4">
    <source>
        <dbReference type="ARBA" id="ARBA00022813"/>
    </source>
</evidence>
<feature type="binding site" evidence="6">
    <location>
        <position position="406"/>
    </location>
    <ligand>
        <name>substrate</name>
    </ligand>
</feature>
<reference evidence="7" key="1">
    <citation type="submission" date="2023-07" db="EMBL/GenBank/DDBJ databases">
        <title>Gilvimarinus algae sp. nov., isolated from the surface of Kelp.</title>
        <authorList>
            <person name="Sun Y.Y."/>
            <person name="Gong Y."/>
            <person name="Du Z.J."/>
        </authorList>
    </citation>
    <scope>NUCLEOTIDE SEQUENCE</scope>
    <source>
        <strain evidence="7">SDUM040014</strain>
    </source>
</reference>
<comment type="subunit">
    <text evidence="2 6">Heterotetramer of two alpha and two beta chains.</text>
</comment>
<comment type="catalytic activity">
    <reaction evidence="6">
        <text>N(2)-acetyl-L-ornithine + L-glutamate = N-acetyl-L-glutamate + L-ornithine</text>
        <dbReference type="Rhea" id="RHEA:15349"/>
        <dbReference type="ChEBI" id="CHEBI:29985"/>
        <dbReference type="ChEBI" id="CHEBI:44337"/>
        <dbReference type="ChEBI" id="CHEBI:46911"/>
        <dbReference type="ChEBI" id="CHEBI:57805"/>
        <dbReference type="EC" id="2.3.1.35"/>
    </reaction>
</comment>
<dbReference type="NCBIfam" id="TIGR00120">
    <property type="entry name" value="ArgJ"/>
    <property type="match status" value="1"/>
</dbReference>
<dbReference type="PANTHER" id="PTHR23100">
    <property type="entry name" value="ARGININE BIOSYNTHESIS BIFUNCTIONAL PROTEIN ARGJ"/>
    <property type="match status" value="1"/>
</dbReference>
<keyword evidence="6" id="KW-0963">Cytoplasm</keyword>
<feature type="chain" id="PRO_5044912282" description="Arginine biosynthesis bifunctional protein ArgJ alpha chain" evidence="6">
    <location>
        <begin position="1"/>
        <end position="189"/>
    </location>
</feature>
<feature type="chain" id="PRO_5044912283" description="Arginine biosynthesis bifunctional protein ArgJ beta chain" evidence="6">
    <location>
        <begin position="190"/>
        <end position="406"/>
    </location>
</feature>
<evidence type="ECO:0000256" key="6">
    <source>
        <dbReference type="HAMAP-Rule" id="MF_01106"/>
    </source>
</evidence>
<proteinExistence type="inferred from homology"/>
<feature type="binding site" evidence="6">
    <location>
        <position position="179"/>
    </location>
    <ligand>
        <name>substrate</name>
    </ligand>
</feature>
<feature type="binding site" evidence="6">
    <location>
        <position position="401"/>
    </location>
    <ligand>
        <name>substrate</name>
    </ligand>
</feature>
<keyword evidence="6" id="KW-0028">Amino-acid biosynthesis</keyword>
<dbReference type="CDD" id="cd02152">
    <property type="entry name" value="OAT"/>
    <property type="match status" value="1"/>
</dbReference>
<feature type="binding site" evidence="6">
    <location>
        <position position="277"/>
    </location>
    <ligand>
        <name>substrate</name>
    </ligand>
</feature>
<comment type="pathway">
    <text evidence="6">Amino-acid biosynthesis; L-arginine biosynthesis; L-ornithine and N-acetyl-L-glutamate from L-glutamate and N(2)-acetyl-L-ornithine (cyclic): step 1/1.</text>
</comment>
<dbReference type="InterPro" id="IPR002813">
    <property type="entry name" value="Arg_biosynth_ArgJ"/>
</dbReference>
<comment type="subcellular location">
    <subcellularLocation>
        <location evidence="6">Cytoplasm</location>
    </subcellularLocation>
</comment>
<keyword evidence="8" id="KW-1185">Reference proteome</keyword>
<dbReference type="Gene3D" id="3.10.20.340">
    <property type="entry name" value="ArgJ beta chain, C-terminal domain"/>
    <property type="match status" value="1"/>
</dbReference>
<dbReference type="Pfam" id="PF01960">
    <property type="entry name" value="ArgJ"/>
    <property type="match status" value="1"/>
</dbReference>
<evidence type="ECO:0000256" key="5">
    <source>
        <dbReference type="ARBA" id="ARBA00023315"/>
    </source>
</evidence>
<comment type="similarity">
    <text evidence="1 6">Belongs to the ArgJ family.</text>
</comment>
<sequence length="406" mass="42140">MAVGDYPFPEMPAIAGVAIGVAAAGIKKPGRNDVLLFALADKGCAAGVFTKNAFCAAPVTICREHLGAEKTRYLVINSGNANACTGEQGRVDALTVCSAVATAGGAQTAQVLPFSTGVIGEPLPVGKIEAVIPALFDSLQESNWEAAARAIMTTDTRPKGATRQVDIEGVTVTVNGISKGAGMINPNMATMLGFIATDAAVEQAALQGIVREAAGLSFNRITIDGDTSTNDACVIMASAEAGNPVISDTRSAAFESLKQAVTEVCTELAQMIVADGEGATKFVTVDVTGGASHDECLKVAYAVAHSPLIKTALFASDPNWGRIVAAIGYAGVEDLDPTTVTVHLNDVLIVKNGGRASSYTEAQGQAVMSGDRIGIYIDLGRGDCRELLWTTDLSYEYVRINADYRT</sequence>
<protein>
    <recommendedName>
        <fullName evidence="6">Arginine biosynthesis bifunctional protein ArgJ</fullName>
    </recommendedName>
    <domain>
        <recommendedName>
            <fullName evidence="6">Glutamate N-acetyltransferase</fullName>
            <ecNumber evidence="6">2.3.1.35</ecNumber>
        </recommendedName>
        <alternativeName>
            <fullName evidence="6">Ornithine acetyltransferase</fullName>
            <shortName evidence="6">OATase</shortName>
        </alternativeName>
        <alternativeName>
            <fullName evidence="6">Ornithine transacetylase</fullName>
        </alternativeName>
    </domain>
    <domain>
        <recommendedName>
            <fullName evidence="6">Amino-acid acetyltransferase</fullName>
            <ecNumber evidence="6">2.3.1.1</ecNumber>
        </recommendedName>
        <alternativeName>
            <fullName evidence="6">N-acetylglutamate synthase</fullName>
            <shortName evidence="6">AGSase</shortName>
        </alternativeName>
    </domain>
    <component>
        <recommendedName>
            <fullName evidence="6">Arginine biosynthesis bifunctional protein ArgJ alpha chain</fullName>
        </recommendedName>
    </component>
    <component>
        <recommendedName>
            <fullName evidence="6">Arginine biosynthesis bifunctional protein ArgJ beta chain</fullName>
        </recommendedName>
    </component>
</protein>
<evidence type="ECO:0000256" key="2">
    <source>
        <dbReference type="ARBA" id="ARBA00011475"/>
    </source>
</evidence>
<dbReference type="EMBL" id="JAULRT010000059">
    <property type="protein sequence ID" value="MDO3382814.1"/>
    <property type="molecule type" value="Genomic_DNA"/>
</dbReference>
<dbReference type="Gene3D" id="3.60.70.12">
    <property type="entry name" value="L-amino peptidase D-ALA esterase/amidase"/>
    <property type="match status" value="1"/>
</dbReference>
<evidence type="ECO:0000256" key="1">
    <source>
        <dbReference type="ARBA" id="ARBA00006774"/>
    </source>
</evidence>
<feature type="binding site" evidence="6">
    <location>
        <position position="153"/>
    </location>
    <ligand>
        <name>substrate</name>
    </ligand>
</feature>
<comment type="pathway">
    <text evidence="6">Amino-acid biosynthesis; L-arginine biosynthesis; N(2)-acetyl-L-ornithine from L-glutamate: step 1/4.</text>
</comment>
<name>A0ABT8TFF3_9GAMM</name>
<dbReference type="PANTHER" id="PTHR23100:SF0">
    <property type="entry name" value="ARGININE BIOSYNTHESIS BIFUNCTIONAL PROTEIN ARGJ, MITOCHONDRIAL"/>
    <property type="match status" value="1"/>
</dbReference>
<evidence type="ECO:0000313" key="8">
    <source>
        <dbReference type="Proteomes" id="UP001168380"/>
    </source>
</evidence>
<keyword evidence="6" id="KW-0511">Multifunctional enzyme</keyword>
<comment type="catalytic activity">
    <reaction evidence="6">
        <text>L-glutamate + acetyl-CoA = N-acetyl-L-glutamate + CoA + H(+)</text>
        <dbReference type="Rhea" id="RHEA:24292"/>
        <dbReference type="ChEBI" id="CHEBI:15378"/>
        <dbReference type="ChEBI" id="CHEBI:29985"/>
        <dbReference type="ChEBI" id="CHEBI:44337"/>
        <dbReference type="ChEBI" id="CHEBI:57287"/>
        <dbReference type="ChEBI" id="CHEBI:57288"/>
        <dbReference type="EC" id="2.3.1.1"/>
    </reaction>
</comment>
<dbReference type="InterPro" id="IPR042195">
    <property type="entry name" value="ArgJ_beta_C"/>
</dbReference>
<dbReference type="EC" id="2.3.1.1" evidence="6"/>
<comment type="caution">
    <text evidence="7">The sequence shown here is derived from an EMBL/GenBank/DDBJ whole genome shotgun (WGS) entry which is preliminary data.</text>
</comment>
<feature type="site" description="Involved in the stabilization of negative charge on the oxyanion by the formation of the oxyanion hole" evidence="6">
    <location>
        <position position="116"/>
    </location>
</feature>
<evidence type="ECO:0000256" key="3">
    <source>
        <dbReference type="ARBA" id="ARBA00022679"/>
    </source>
</evidence>
<dbReference type="InterPro" id="IPR016117">
    <property type="entry name" value="ArgJ-like_dom_sf"/>
</dbReference>
<feature type="active site" description="Nucleophile" evidence="6">
    <location>
        <position position="190"/>
    </location>
</feature>
<dbReference type="EC" id="2.3.1.35" evidence="6"/>
<dbReference type="HAMAP" id="MF_01106">
    <property type="entry name" value="ArgJ"/>
    <property type="match status" value="1"/>
</dbReference>